<evidence type="ECO:0008006" key="3">
    <source>
        <dbReference type="Google" id="ProtNLM"/>
    </source>
</evidence>
<accession>A0ABM7AHX6</accession>
<keyword evidence="2" id="KW-1185">Reference proteome</keyword>
<evidence type="ECO:0000313" key="1">
    <source>
        <dbReference type="EMBL" id="AYW92090.1"/>
    </source>
</evidence>
<reference evidence="1" key="1">
    <citation type="submission" date="2018-11" db="EMBL/GenBank/DDBJ databases">
        <title>FDA dAtabase for Regulatory Grade micrObial Sequences (FDA-ARGOS): Supporting development and validation of Infectious Disease Dx tests.</title>
        <authorList>
            <person name="Bliska J."/>
            <person name="Cleland M.-M."/>
            <person name="Tallon L."/>
            <person name="Sadzewicz L."/>
            <person name="Zhao X."/>
            <person name="Vavikolanu K."/>
            <person name="Mehta A."/>
            <person name="Aluvathingal J."/>
            <person name="Nadendla S."/>
            <person name="Yan Y."/>
            <person name="Sichtig H."/>
        </authorList>
    </citation>
    <scope>NUCLEOTIDE SEQUENCE [LARGE SCALE GENOMIC DNA]</scope>
    <source>
        <strain evidence="1">FDAARGOS_581</strain>
    </source>
</reference>
<gene>
    <name evidence="1" type="ORF">EGX47_12815</name>
</gene>
<organism evidence="1 2">
    <name type="scientific">Yersinia pseudotuberculosis</name>
    <dbReference type="NCBI Taxonomy" id="633"/>
    <lineage>
        <taxon>Bacteria</taxon>
        <taxon>Pseudomonadati</taxon>
        <taxon>Pseudomonadota</taxon>
        <taxon>Gammaproteobacteria</taxon>
        <taxon>Enterobacterales</taxon>
        <taxon>Yersiniaceae</taxon>
        <taxon>Yersinia</taxon>
    </lineage>
</organism>
<dbReference type="EMBL" id="CP033713">
    <property type="protein sequence ID" value="AYW92090.1"/>
    <property type="molecule type" value="Genomic_DNA"/>
</dbReference>
<dbReference type="Proteomes" id="UP000268669">
    <property type="component" value="Chromosome"/>
</dbReference>
<sequence length="75" mass="8145">MPEIIVVAYGLSLCGGCFCSPQSLTCVSSWGCTQLPPSCNSNYLEYSDCRFNAESEKMVILNALLIRPGVKHVLS</sequence>
<protein>
    <recommendedName>
        <fullName evidence="3">Secreted protein</fullName>
    </recommendedName>
</protein>
<evidence type="ECO:0000313" key="2">
    <source>
        <dbReference type="Proteomes" id="UP000268669"/>
    </source>
</evidence>
<name>A0ABM7AHX6_YERPU</name>
<proteinExistence type="predicted"/>